<dbReference type="Proteomes" id="UP000053611">
    <property type="component" value="Unassembled WGS sequence"/>
</dbReference>
<sequence length="163" mass="17192">MVETSTSTYKSEKQKLLALPALKGRGARRPTLDAPPPYAPVAGRYEMTLSDNGDTDDLDSSDTASTWSTASTCSSGDTYMSATSDEYSSTTTSAFSSPAGYQSTSSYTSYAEGFATIVTLTTRVVPIAQLPPAYFRCPSCADGYAAVQLGLSCPHNCMPASTR</sequence>
<proteinExistence type="predicted"/>
<gene>
    <name evidence="2" type="ORF">CC85DRAFT_312473</name>
</gene>
<feature type="compositionally biased region" description="Low complexity" evidence="1">
    <location>
        <begin position="61"/>
        <end position="76"/>
    </location>
</feature>
<organism evidence="2 3">
    <name type="scientific">Cutaneotrichosporon oleaginosum</name>
    <dbReference type="NCBI Taxonomy" id="879819"/>
    <lineage>
        <taxon>Eukaryota</taxon>
        <taxon>Fungi</taxon>
        <taxon>Dikarya</taxon>
        <taxon>Basidiomycota</taxon>
        <taxon>Agaricomycotina</taxon>
        <taxon>Tremellomycetes</taxon>
        <taxon>Trichosporonales</taxon>
        <taxon>Trichosporonaceae</taxon>
        <taxon>Cutaneotrichosporon</taxon>
    </lineage>
</organism>
<keyword evidence="3" id="KW-1185">Reference proteome</keyword>
<evidence type="ECO:0000256" key="1">
    <source>
        <dbReference type="SAM" id="MobiDB-lite"/>
    </source>
</evidence>
<dbReference type="AlphaFoldDB" id="A0A0J0XLN4"/>
<name>A0A0J0XLN4_9TREE</name>
<evidence type="ECO:0000313" key="3">
    <source>
        <dbReference type="Proteomes" id="UP000053611"/>
    </source>
</evidence>
<feature type="region of interest" description="Disordered" evidence="1">
    <location>
        <begin position="19"/>
        <end position="79"/>
    </location>
</feature>
<accession>A0A0J0XLN4</accession>
<reference evidence="2 3" key="1">
    <citation type="submission" date="2015-03" db="EMBL/GenBank/DDBJ databases">
        <title>Genomics and transcriptomics of the oil-accumulating basidiomycete yeast T. oleaginosus allow insights into substrate utilization and the diverse evolutionary trajectories of mating systems in fungi.</title>
        <authorList>
            <consortium name="DOE Joint Genome Institute"/>
            <person name="Kourist R."/>
            <person name="Kracht O."/>
            <person name="Bracharz F."/>
            <person name="Lipzen A."/>
            <person name="Nolan M."/>
            <person name="Ohm R."/>
            <person name="Grigoriev I."/>
            <person name="Sun S."/>
            <person name="Heitman J."/>
            <person name="Bruck T."/>
            <person name="Nowrousian M."/>
        </authorList>
    </citation>
    <scope>NUCLEOTIDE SEQUENCE [LARGE SCALE GENOMIC DNA]</scope>
    <source>
        <strain evidence="2 3">IBC0246</strain>
    </source>
</reference>
<evidence type="ECO:0000313" key="2">
    <source>
        <dbReference type="EMBL" id="KLT42007.1"/>
    </source>
</evidence>
<protein>
    <submittedName>
        <fullName evidence="2">Uncharacterized protein</fullName>
    </submittedName>
</protein>
<dbReference type="EMBL" id="KQ087210">
    <property type="protein sequence ID" value="KLT42007.1"/>
    <property type="molecule type" value="Genomic_DNA"/>
</dbReference>